<dbReference type="AlphaFoldDB" id="A0A371CXF3"/>
<name>A0A371CXF3_9APHY</name>
<keyword evidence="3" id="KW-1185">Reference proteome</keyword>
<feature type="region of interest" description="Disordered" evidence="1">
    <location>
        <begin position="23"/>
        <end position="72"/>
    </location>
</feature>
<dbReference type="Proteomes" id="UP000256964">
    <property type="component" value="Unassembled WGS sequence"/>
</dbReference>
<protein>
    <submittedName>
        <fullName evidence="2">Uncharacterized protein</fullName>
    </submittedName>
</protein>
<reference evidence="2 3" key="1">
    <citation type="journal article" date="2018" name="Biotechnol. Biofuels">
        <title>Integrative visual omics of the white-rot fungus Polyporus brumalis exposes the biotechnological potential of its oxidative enzymes for delignifying raw plant biomass.</title>
        <authorList>
            <person name="Miyauchi S."/>
            <person name="Rancon A."/>
            <person name="Drula E."/>
            <person name="Hage H."/>
            <person name="Chaduli D."/>
            <person name="Favel A."/>
            <person name="Grisel S."/>
            <person name="Henrissat B."/>
            <person name="Herpoel-Gimbert I."/>
            <person name="Ruiz-Duenas F.J."/>
            <person name="Chevret D."/>
            <person name="Hainaut M."/>
            <person name="Lin J."/>
            <person name="Wang M."/>
            <person name="Pangilinan J."/>
            <person name="Lipzen A."/>
            <person name="Lesage-Meessen L."/>
            <person name="Navarro D."/>
            <person name="Riley R."/>
            <person name="Grigoriev I.V."/>
            <person name="Zhou S."/>
            <person name="Raouche S."/>
            <person name="Rosso M.N."/>
        </authorList>
    </citation>
    <scope>NUCLEOTIDE SEQUENCE [LARGE SCALE GENOMIC DNA]</scope>
    <source>
        <strain evidence="2 3">BRFM 1820</strain>
    </source>
</reference>
<accession>A0A371CXF3</accession>
<proteinExistence type="predicted"/>
<evidence type="ECO:0000256" key="1">
    <source>
        <dbReference type="SAM" id="MobiDB-lite"/>
    </source>
</evidence>
<gene>
    <name evidence="2" type="ORF">OH76DRAFT_1030707</name>
</gene>
<evidence type="ECO:0000313" key="3">
    <source>
        <dbReference type="Proteomes" id="UP000256964"/>
    </source>
</evidence>
<dbReference type="EMBL" id="KZ857443">
    <property type="protein sequence ID" value="RDX44950.1"/>
    <property type="molecule type" value="Genomic_DNA"/>
</dbReference>
<sequence length="72" mass="7715">MHGAKVLTLRDNVFPALRFPSTTEWTAGCHDGKPSISADSRAPPRTPYSPSDRDNAHDGAAPSITARRIPSS</sequence>
<organism evidence="2 3">
    <name type="scientific">Lentinus brumalis</name>
    <dbReference type="NCBI Taxonomy" id="2498619"/>
    <lineage>
        <taxon>Eukaryota</taxon>
        <taxon>Fungi</taxon>
        <taxon>Dikarya</taxon>
        <taxon>Basidiomycota</taxon>
        <taxon>Agaricomycotina</taxon>
        <taxon>Agaricomycetes</taxon>
        <taxon>Polyporales</taxon>
        <taxon>Polyporaceae</taxon>
        <taxon>Lentinus</taxon>
    </lineage>
</organism>
<evidence type="ECO:0000313" key="2">
    <source>
        <dbReference type="EMBL" id="RDX44950.1"/>
    </source>
</evidence>